<comment type="caution">
    <text evidence="2">The sequence shown here is derived from an EMBL/GenBank/DDBJ whole genome shotgun (WGS) entry which is preliminary data.</text>
</comment>
<dbReference type="InterPro" id="IPR036390">
    <property type="entry name" value="WH_DNA-bd_sf"/>
</dbReference>
<gene>
    <name evidence="2" type="ORF">EA473_21215</name>
</gene>
<dbReference type="InterPro" id="IPR055768">
    <property type="entry name" value="DUF7344"/>
</dbReference>
<reference evidence="2 3" key="1">
    <citation type="submission" date="2018-10" db="EMBL/GenBank/DDBJ databases">
        <title>Natrarchaeobius chitinivorans gen. nov., sp. nov., and Natrarchaeobius haloalkaliphilus sp. nov., alkaliphilic, chitin-utilizing haloarchaea from hypersaline alkaline lakes.</title>
        <authorList>
            <person name="Sorokin D.Y."/>
            <person name="Elcheninov A.G."/>
            <person name="Kostrikina N.A."/>
            <person name="Bale N.J."/>
            <person name="Sinninghe Damste J.S."/>
            <person name="Khijniak T.V."/>
            <person name="Kublanov I.V."/>
            <person name="Toshchakov S.V."/>
        </authorList>
    </citation>
    <scope>NUCLEOTIDE SEQUENCE [LARGE SCALE GENOMIC DNA]</scope>
    <source>
        <strain evidence="2 3">AArcht4T</strain>
    </source>
</reference>
<dbReference type="Pfam" id="PF24035">
    <property type="entry name" value="DUF7344"/>
    <property type="match status" value="1"/>
</dbReference>
<dbReference type="InterPro" id="IPR036388">
    <property type="entry name" value="WH-like_DNA-bd_sf"/>
</dbReference>
<keyword evidence="3" id="KW-1185">Reference proteome</keyword>
<evidence type="ECO:0000259" key="1">
    <source>
        <dbReference type="Pfam" id="PF24035"/>
    </source>
</evidence>
<name>A0A3N6LQD6_NATCH</name>
<sequence length="111" mass="12690">MERSEGLFLDTLYGLLSNSQRRYVLYHLLESDRSTVEELARDVAKRDGSDEREVAISLTHSHLPRLADHGLVEYDGESGHVTVTESFETLRRTIEQSKGLEVDGQPMSNRW</sequence>
<dbReference type="OrthoDB" id="247722at2157"/>
<evidence type="ECO:0000313" key="2">
    <source>
        <dbReference type="EMBL" id="RQG90467.1"/>
    </source>
</evidence>
<dbReference type="RefSeq" id="WP_124197542.1">
    <property type="nucleotide sequence ID" value="NZ_REGA01000028.1"/>
</dbReference>
<organism evidence="2 3">
    <name type="scientific">Natrarchaeobius chitinivorans</name>
    <dbReference type="NCBI Taxonomy" id="1679083"/>
    <lineage>
        <taxon>Archaea</taxon>
        <taxon>Methanobacteriati</taxon>
        <taxon>Methanobacteriota</taxon>
        <taxon>Stenosarchaea group</taxon>
        <taxon>Halobacteria</taxon>
        <taxon>Halobacteriales</taxon>
        <taxon>Natrialbaceae</taxon>
        <taxon>Natrarchaeobius</taxon>
    </lineage>
</organism>
<evidence type="ECO:0000313" key="3">
    <source>
        <dbReference type="Proteomes" id="UP000282323"/>
    </source>
</evidence>
<proteinExistence type="predicted"/>
<accession>A0A3N6LQD6</accession>
<dbReference type="Gene3D" id="1.10.10.10">
    <property type="entry name" value="Winged helix-like DNA-binding domain superfamily/Winged helix DNA-binding domain"/>
    <property type="match status" value="1"/>
</dbReference>
<dbReference type="AlphaFoldDB" id="A0A3N6LQD6"/>
<dbReference type="EMBL" id="REGA01000028">
    <property type="protein sequence ID" value="RQG90467.1"/>
    <property type="molecule type" value="Genomic_DNA"/>
</dbReference>
<dbReference type="Proteomes" id="UP000282323">
    <property type="component" value="Unassembled WGS sequence"/>
</dbReference>
<dbReference type="SUPFAM" id="SSF46785">
    <property type="entry name" value="Winged helix' DNA-binding domain"/>
    <property type="match status" value="1"/>
</dbReference>
<feature type="domain" description="DUF7344" evidence="1">
    <location>
        <begin position="14"/>
        <end position="82"/>
    </location>
</feature>
<protein>
    <recommendedName>
        <fullName evidence="1">DUF7344 domain-containing protein</fullName>
    </recommendedName>
</protein>